<dbReference type="PANTHER" id="PTHR43289:SF6">
    <property type="entry name" value="SERINE_THREONINE-PROTEIN KINASE NEKL-3"/>
    <property type="match status" value="1"/>
</dbReference>
<dbReference type="Proteomes" id="UP000006247">
    <property type="component" value="Unassembled WGS sequence"/>
</dbReference>
<evidence type="ECO:0000256" key="8">
    <source>
        <dbReference type="SAM" id="Phobius"/>
    </source>
</evidence>
<evidence type="ECO:0000259" key="9">
    <source>
        <dbReference type="PROSITE" id="PS50011"/>
    </source>
</evidence>
<dbReference type="AlphaFoldDB" id="C0E6G1"/>
<comment type="caution">
    <text evidence="10">The sequence shown here is derived from an EMBL/GenBank/DDBJ whole genome shotgun (WGS) entry which is preliminary data.</text>
</comment>
<dbReference type="InterPro" id="IPR000719">
    <property type="entry name" value="Prot_kinase_dom"/>
</dbReference>
<dbReference type="PROSITE" id="PS00107">
    <property type="entry name" value="PROTEIN_KINASE_ATP"/>
    <property type="match status" value="1"/>
</dbReference>
<dbReference type="SUPFAM" id="SSF56112">
    <property type="entry name" value="Protein kinase-like (PK-like)"/>
    <property type="match status" value="1"/>
</dbReference>
<dbReference type="PROSITE" id="PS00108">
    <property type="entry name" value="PROTEIN_KINASE_ST"/>
    <property type="match status" value="1"/>
</dbReference>
<dbReference type="PROSITE" id="PS50011">
    <property type="entry name" value="PROTEIN_KINASE_DOM"/>
    <property type="match status" value="1"/>
</dbReference>
<dbReference type="EC" id="2.7.11.1" evidence="1"/>
<evidence type="ECO:0000256" key="4">
    <source>
        <dbReference type="ARBA" id="ARBA00022741"/>
    </source>
</evidence>
<dbReference type="Pfam" id="PF00069">
    <property type="entry name" value="Pkinase"/>
    <property type="match status" value="1"/>
</dbReference>
<keyword evidence="8" id="KW-1133">Transmembrane helix</keyword>
<keyword evidence="5 10" id="KW-0418">Kinase</keyword>
<dbReference type="CDD" id="cd14014">
    <property type="entry name" value="STKc_PknB_like"/>
    <property type="match status" value="1"/>
</dbReference>
<name>C0E6G1_9CORY</name>
<proteinExistence type="predicted"/>
<keyword evidence="8" id="KW-0472">Membrane</keyword>
<feature type="domain" description="Protein kinase" evidence="9">
    <location>
        <begin position="15"/>
        <end position="292"/>
    </location>
</feature>
<keyword evidence="8" id="KW-0812">Transmembrane</keyword>
<dbReference type="SMART" id="SM00220">
    <property type="entry name" value="S_TKc"/>
    <property type="match status" value="1"/>
</dbReference>
<feature type="transmembrane region" description="Helical" evidence="8">
    <location>
        <begin position="297"/>
        <end position="318"/>
    </location>
</feature>
<evidence type="ECO:0000313" key="11">
    <source>
        <dbReference type="Proteomes" id="UP000006247"/>
    </source>
</evidence>
<gene>
    <name evidence="10" type="ORF">CORMATOL_02594</name>
</gene>
<keyword evidence="3" id="KW-0808">Transferase</keyword>
<dbReference type="Gene3D" id="3.30.200.20">
    <property type="entry name" value="Phosphorylase Kinase, domain 1"/>
    <property type="match status" value="1"/>
</dbReference>
<dbReference type="EMBL" id="ACEB01000043">
    <property type="protein sequence ID" value="EEG25886.1"/>
    <property type="molecule type" value="Genomic_DNA"/>
</dbReference>
<dbReference type="GO" id="GO:0004674">
    <property type="term" value="F:protein serine/threonine kinase activity"/>
    <property type="evidence" value="ECO:0007669"/>
    <property type="project" value="UniProtKB-KW"/>
</dbReference>
<dbReference type="Gene3D" id="1.10.510.10">
    <property type="entry name" value="Transferase(Phosphotransferase) domain 1"/>
    <property type="match status" value="1"/>
</dbReference>
<evidence type="ECO:0000256" key="2">
    <source>
        <dbReference type="ARBA" id="ARBA00022527"/>
    </source>
</evidence>
<evidence type="ECO:0000256" key="7">
    <source>
        <dbReference type="PROSITE-ProRule" id="PRU10141"/>
    </source>
</evidence>
<dbReference type="HOGENOM" id="CLU_040779_0_0_11"/>
<dbReference type="InterPro" id="IPR008271">
    <property type="entry name" value="Ser/Thr_kinase_AS"/>
</dbReference>
<evidence type="ECO:0000256" key="1">
    <source>
        <dbReference type="ARBA" id="ARBA00012513"/>
    </source>
</evidence>
<keyword evidence="6 7" id="KW-0067">ATP-binding</keyword>
<dbReference type="InterPro" id="IPR017441">
    <property type="entry name" value="Protein_kinase_ATP_BS"/>
</dbReference>
<dbReference type="PANTHER" id="PTHR43289">
    <property type="entry name" value="MITOGEN-ACTIVATED PROTEIN KINASE KINASE KINASE 20-RELATED"/>
    <property type="match status" value="1"/>
</dbReference>
<organism evidence="10 11">
    <name type="scientific">Corynebacterium matruchotii ATCC 33806</name>
    <dbReference type="NCBI Taxonomy" id="566549"/>
    <lineage>
        <taxon>Bacteria</taxon>
        <taxon>Bacillati</taxon>
        <taxon>Actinomycetota</taxon>
        <taxon>Actinomycetes</taxon>
        <taxon>Mycobacteriales</taxon>
        <taxon>Corynebacteriaceae</taxon>
        <taxon>Corynebacterium</taxon>
    </lineage>
</organism>
<dbReference type="GO" id="GO:0005524">
    <property type="term" value="F:ATP binding"/>
    <property type="evidence" value="ECO:0007669"/>
    <property type="project" value="UniProtKB-UniRule"/>
</dbReference>
<reference evidence="10 11" key="1">
    <citation type="submission" date="2009-01" db="EMBL/GenBank/DDBJ databases">
        <authorList>
            <person name="Fulton L."/>
            <person name="Clifton S."/>
            <person name="Chinwalla A.T."/>
            <person name="Mitreva M."/>
            <person name="Sodergren E."/>
            <person name="Weinstock G."/>
            <person name="Clifton S."/>
            <person name="Dooling D.J."/>
            <person name="Fulton B."/>
            <person name="Minx P."/>
            <person name="Pepin K.H."/>
            <person name="Johnson M."/>
            <person name="Bhonagiri V."/>
            <person name="Nash W.E."/>
            <person name="Mardis E.R."/>
            <person name="Wilson R.K."/>
        </authorList>
    </citation>
    <scope>NUCLEOTIDE SEQUENCE [LARGE SCALE GENOMIC DNA]</scope>
    <source>
        <strain evidence="10 11">ATCC 33806</strain>
    </source>
</reference>
<evidence type="ECO:0000256" key="6">
    <source>
        <dbReference type="ARBA" id="ARBA00022840"/>
    </source>
</evidence>
<feature type="binding site" evidence="7">
    <location>
        <position position="44"/>
    </location>
    <ligand>
        <name>ATP</name>
        <dbReference type="ChEBI" id="CHEBI:30616"/>
    </ligand>
</feature>
<accession>C0E6G1</accession>
<evidence type="ECO:0000256" key="3">
    <source>
        <dbReference type="ARBA" id="ARBA00022679"/>
    </source>
</evidence>
<evidence type="ECO:0000256" key="5">
    <source>
        <dbReference type="ARBA" id="ARBA00022777"/>
    </source>
</evidence>
<keyword evidence="2" id="KW-0723">Serine/threonine-protein kinase</keyword>
<dbReference type="RefSeq" id="WP_005522837.1">
    <property type="nucleotide sequence ID" value="NZ_EQ973330.1"/>
</dbReference>
<protein>
    <recommendedName>
        <fullName evidence="1">non-specific serine/threonine protein kinase</fullName>
        <ecNumber evidence="1">2.7.11.1</ecNumber>
    </recommendedName>
</protein>
<dbReference type="InterPro" id="IPR011009">
    <property type="entry name" value="Kinase-like_dom_sf"/>
</dbReference>
<keyword evidence="4 7" id="KW-0547">Nucleotide-binding</keyword>
<evidence type="ECO:0000313" key="10">
    <source>
        <dbReference type="EMBL" id="EEG25886.1"/>
    </source>
</evidence>
<sequence>MVQEDNFAHLVKQDFEVLETIGAGGMGVVYKAKDANLEKIVAIKALPSHLSGLNLAARFKKEMQNLAKLRHQAIVQVHSGRSLPNGQLYYVMDYVEGTDLAHLIAQRQQQNRPFTVEETVELLQPIAEALDYLHFEANPRIIHRDIKPANILVPADSDSPSKSLLTDFGISLSTDTTSYSDLSLQLGTPNYVPPEFYQPTSTPSESGDNYALALIAYEMLSLDKVRNTMSTTGWQTTNRMIPNIRSTMPPGLRLMGRPLQRVFARALDTIPARRYRKATDFIRALQSADPRRYRMRVGVWGTATAVIAVALVAGTMILHHPTDAGRQTSRSSTTWPEEQAQVAKVFPELLPAGPDDTGWDGMKCQAVANSQRLGLDCANYRQRVWVYRYNSQEDRDAMANFSHNENRWVLNGVKCNAEVLLSDSGDEALLLPKEDLSEFAISVQARDAKRTLEQLPICT</sequence>